<organism evidence="1 2">
    <name type="scientific">Aeromonas bestiarum</name>
    <dbReference type="NCBI Taxonomy" id="105751"/>
    <lineage>
        <taxon>Bacteria</taxon>
        <taxon>Pseudomonadati</taxon>
        <taxon>Pseudomonadota</taxon>
        <taxon>Gammaproteobacteria</taxon>
        <taxon>Aeromonadales</taxon>
        <taxon>Aeromonadaceae</taxon>
        <taxon>Aeromonas</taxon>
    </lineage>
</organism>
<proteinExistence type="predicted"/>
<comment type="caution">
    <text evidence="1">The sequence shown here is derived from an EMBL/GenBank/DDBJ whole genome shotgun (WGS) entry which is preliminary data.</text>
</comment>
<dbReference type="EMBL" id="JAOPLV010000001">
    <property type="protein sequence ID" value="MDM5138497.1"/>
    <property type="molecule type" value="Genomic_DNA"/>
</dbReference>
<dbReference type="AlphaFoldDB" id="A0AAW7I411"/>
<evidence type="ECO:0000313" key="2">
    <source>
        <dbReference type="Proteomes" id="UP001168216"/>
    </source>
</evidence>
<gene>
    <name evidence="1" type="ORF">OB959_01610</name>
</gene>
<protein>
    <recommendedName>
        <fullName evidence="3">Phage protein</fullName>
    </recommendedName>
</protein>
<evidence type="ECO:0008006" key="3">
    <source>
        <dbReference type="Google" id="ProtNLM"/>
    </source>
</evidence>
<dbReference type="RefSeq" id="WP_290021074.1">
    <property type="nucleotide sequence ID" value="NZ_JAOPLV010000001.1"/>
</dbReference>
<reference evidence="1" key="1">
    <citation type="submission" date="2023-08" db="EMBL/GenBank/DDBJ databases">
        <title>WGS of Aeromonas isolates.</title>
        <authorList>
            <person name="Lee H."/>
        </authorList>
    </citation>
    <scope>NUCLEOTIDE SEQUENCE</scope>
    <source>
        <strain evidence="1">SL22</strain>
    </source>
</reference>
<accession>A0AAW7I411</accession>
<name>A0AAW7I411_9GAMM</name>
<sequence length="146" mass="15825">MNEHTKGLLRVGKEGIAVVADHPVHDVVDHPLLETLDDPFEYYGGHLVAESVNVADARRLVACWNACHGLPTDELEQKGLMCAVGTQLLLLEQHRDTLLEALNGVLGVMNNSQGVAGWHQNGAIAAWDELLPEVATALEFVEGEQS</sequence>
<evidence type="ECO:0000313" key="1">
    <source>
        <dbReference type="EMBL" id="MDM5138497.1"/>
    </source>
</evidence>
<dbReference type="Proteomes" id="UP001168216">
    <property type="component" value="Unassembled WGS sequence"/>
</dbReference>